<dbReference type="AlphaFoldDB" id="A0A081NDN2"/>
<dbReference type="Proteomes" id="UP000028073">
    <property type="component" value="Unassembled WGS sequence"/>
</dbReference>
<evidence type="ECO:0000313" key="2">
    <source>
        <dbReference type="Proteomes" id="UP000028073"/>
    </source>
</evidence>
<sequence length="771" mass="87258">MTVSVIATEVMFGDSMDKYEFLKIVGTHLPTDRFCSKDLPQRPQQTPVMLLGKHFRNPLQAETFKLMLANLPLHSRVSNQHHALLFTNKLPDGLGDYSYIHKVSQLVQDYDPALKVDVMAEVYEDDIAKLTEIFQGDYQRHWAIRPTINYEYDFSDDNLTETVADLEGDEETTLCNQEELTLGSVSYSSTSESSEIFEIHAGINEAQQDILLNTNSEGTVSDEQDDDEAASYNGTCYLNQTDSFSSSIAEAEESVLHSPTYSNISEVKKIIDNSGFTLFLAAPPDIFDSDPWLINNNGFYIGEIINDPDRLMSCNSDTCRRANRLDFANVSLEELILYEEQIQGEPKKTDLYTSSMLQVLTEFLKKREDDPELIQAQYTDEALLSVMTRHNTCSPTTHFTVCEYVPRFGFGLYDIGFIHDKSLAEKPLYSRHESPSSWLNDLLTVSPDLLEALTGKAIQSEAIHAIAEKSDYYLGYMKRLPGQLSFIQSIGLARSEAKLTFVMPISTDDLQNSEMVQGLKQANIATVKLWSTDNGWQDFVYDNDQKKGRTITIINPYPLPQQQLEALTFFANSIVGSTGDHSMFSTISMGKLPFQETVEHQPYLKRTLLSLAEREEIKAFYRSSNPSEIAESIVSLEANPVWIQTFTQSLIDQYSSNELITQMIETGIEPSQAIKQLLSSIDALSQGSEIDQEVFIQGLGEDEADIARLRLIFNHIKQREQATDYLPLTMDKEGGDHSIAFLKKHRDSLNSSYLQYFLNEVIRDFTIKFVQ</sequence>
<name>A0A081NDN2_9GAMM</name>
<dbReference type="EMBL" id="JOKH01000005">
    <property type="protein sequence ID" value="KEQ16555.1"/>
    <property type="molecule type" value="Genomic_DNA"/>
</dbReference>
<accession>A0A081NDN2</accession>
<evidence type="ECO:0000313" key="1">
    <source>
        <dbReference type="EMBL" id="KEQ16555.1"/>
    </source>
</evidence>
<keyword evidence="2" id="KW-1185">Reference proteome</keyword>
<comment type="caution">
    <text evidence="1">The sequence shown here is derived from an EMBL/GenBank/DDBJ whole genome shotgun (WGS) entry which is preliminary data.</text>
</comment>
<gene>
    <name evidence="1" type="ORF">GZ78_22210</name>
</gene>
<organism evidence="1 2">
    <name type="scientific">Endozoicomonas numazuensis</name>
    <dbReference type="NCBI Taxonomy" id="1137799"/>
    <lineage>
        <taxon>Bacteria</taxon>
        <taxon>Pseudomonadati</taxon>
        <taxon>Pseudomonadota</taxon>
        <taxon>Gammaproteobacteria</taxon>
        <taxon>Oceanospirillales</taxon>
        <taxon>Endozoicomonadaceae</taxon>
        <taxon>Endozoicomonas</taxon>
    </lineage>
</organism>
<proteinExistence type="predicted"/>
<protein>
    <submittedName>
        <fullName evidence="1">Uncharacterized protein</fullName>
    </submittedName>
</protein>
<reference evidence="1 2" key="1">
    <citation type="submission" date="2014-06" db="EMBL/GenBank/DDBJ databases">
        <title>Whole Genome Sequences of Three Symbiotic Endozoicomonas Bacteria.</title>
        <authorList>
            <person name="Neave M.J."/>
            <person name="Apprill A."/>
            <person name="Voolstra C.R."/>
        </authorList>
    </citation>
    <scope>NUCLEOTIDE SEQUENCE [LARGE SCALE GENOMIC DNA]</scope>
    <source>
        <strain evidence="1 2">DSM 25634</strain>
    </source>
</reference>